<dbReference type="OrthoDB" id="9795626at2"/>
<keyword evidence="4" id="KW-0175">Coiled coil</keyword>
<evidence type="ECO:0000256" key="4">
    <source>
        <dbReference type="SAM" id="Coils"/>
    </source>
</evidence>
<dbReference type="Gene3D" id="3.40.50.300">
    <property type="entry name" value="P-loop containing nucleotide triphosphate hydrolases"/>
    <property type="match status" value="2"/>
</dbReference>
<dbReference type="PANTHER" id="PTHR32114:SF2">
    <property type="entry name" value="ABC TRANSPORTER ABCH.3"/>
    <property type="match status" value="1"/>
</dbReference>
<comment type="subunit">
    <text evidence="2">Heterodimer of SbcC and SbcD.</text>
</comment>
<name>A0A2P7Q0D1_9FIRM</name>
<evidence type="ECO:0000313" key="6">
    <source>
        <dbReference type="Proteomes" id="UP000241434"/>
    </source>
</evidence>
<organism evidence="5 6">
    <name type="scientific">Peptostreptococcus russellii</name>
    <dbReference type="NCBI Taxonomy" id="215200"/>
    <lineage>
        <taxon>Bacteria</taxon>
        <taxon>Bacillati</taxon>
        <taxon>Bacillota</taxon>
        <taxon>Clostridia</taxon>
        <taxon>Peptostreptococcales</taxon>
        <taxon>Peptostreptococcaceae</taxon>
        <taxon>Peptostreptococcus</taxon>
    </lineage>
</organism>
<evidence type="ECO:0000256" key="2">
    <source>
        <dbReference type="ARBA" id="ARBA00011322"/>
    </source>
</evidence>
<comment type="caution">
    <text evidence="5">The sequence shown here is derived from an EMBL/GenBank/DDBJ whole genome shotgun (WGS) entry which is preliminary data.</text>
</comment>
<evidence type="ECO:0000313" key="5">
    <source>
        <dbReference type="EMBL" id="PSJ31433.1"/>
    </source>
</evidence>
<sequence>MKPIKLEIDGLNSYATKQVVDFESLTSRGLFGIFGKTGSGKSTILDAITLSLYGNIARGTKEFINSNHEKASIDYEFELGESGERTLYRVSRRFKRNKANGNSLSDYARLLKKSSSGEYEILADKKTDVDKKIKEIIGLQESDFLRSVVLPQGKFSEFLTLAGAERRSMLERIFGLEEYGTELSKKIYKRRGKLFGEMEILQARLSEYPNINIEEKNNLEKEIEGLKKEIKLLEENKIDENKKYEEFKQVFDLLEEKEKIEKTLELLLENRERIEELSDKLELSDRAMILKPEIDKLKDLKEKVRSLDKEKEELNIEVSKLEENLKEINIEFKEIEAKKNEMPFIISTKKDMEIILEEKEKQLREIENISKVEESIRILQEKKLSVEEKLLEISVKEKDLAKEIESIEKSISENKVDEEYRSLIYDGKLLFRELEKNSDKTYEYEKRISSQNNLIKENEEEVKILEDKLTEVKENLTKTLQAISNEEDTDGIDDDTLEKMSEELYLLEKEANRLSDLTVSKKRLQEENIDLNKAKEVIEDKLLKLESTISDIEIKIGKHSKIDSESSIEKLASQIKEIWSENFHKGDICPVCNNTVEKIELNEYIEDGYNKNKKILEELEESLKIEIVKKAELNSDIKNICKNIEENNVKILEIEKAYGEISLESLADKINNLKESRKKAKLFIEEKKDRLIKLNEKKEILKEVENSLLIEKNKILSDNNAKKESIEDLNKDLKAIYEEKTAINSRISDIKNKILKEIGEKLVVDKEFFKDEYEKISKSLELLGKLEVEREKNIKNLKSLQKEEKDIKTDLINLEKEIAIKKSELEGIDKAIKSRSEEISEKEDNVDLERLKNIVELDCKLEDRFIGILDTFIRVVEENYNETRKYLEEEAKNIESIYRKIENNKTLLEYENKALLKQLSKLDLLLEENKFENDKEIEKYCLDDREIEKYKLDIENYKESLSENKIKLKNINEKLLSRTVSKEEKDAQLEILNKILEKLDLLKEELTKAIYKLDKLENDLRVVEDILKEQEKKSKIMDSIKELEKIFKGNRFVEYLSQIYLKNIVFDASKRLDSITNGRYSLEINSEYLFVIRDNFNGGIRRSADTLSGGEIFLTSLSLALALSSQIQLKGSAPLEFFFLDEGFGTLDSDLLETVIESLEKLSSDTLSVGIISHVDEIKTRIPMKLEVEMDESISSSIITQVLD</sequence>
<dbReference type="Pfam" id="PF13558">
    <property type="entry name" value="SbcC_Walker_B"/>
    <property type="match status" value="1"/>
</dbReference>
<dbReference type="GO" id="GO:0016887">
    <property type="term" value="F:ATP hydrolysis activity"/>
    <property type="evidence" value="ECO:0007669"/>
    <property type="project" value="InterPro"/>
</dbReference>
<gene>
    <name evidence="5" type="ORF">UF10_05810</name>
</gene>
<evidence type="ECO:0000256" key="1">
    <source>
        <dbReference type="ARBA" id="ARBA00006930"/>
    </source>
</evidence>
<proteinExistence type="inferred from homology"/>
<dbReference type="InterPro" id="IPR027417">
    <property type="entry name" value="P-loop_NTPase"/>
</dbReference>
<dbReference type="AlphaFoldDB" id="A0A2P7Q0D1"/>
<feature type="coiled-coil region" evidence="4">
    <location>
        <begin position="216"/>
        <end position="389"/>
    </location>
</feature>
<feature type="coiled-coil region" evidence="4">
    <location>
        <begin position="884"/>
        <end position="918"/>
    </location>
</feature>
<dbReference type="RefSeq" id="WP_106776896.1">
    <property type="nucleotide sequence ID" value="NZ_JYGE01000004.1"/>
</dbReference>
<comment type="similarity">
    <text evidence="1">Belongs to the SMC family. SbcC subfamily.</text>
</comment>
<feature type="coiled-coil region" evidence="4">
    <location>
        <begin position="670"/>
        <end position="746"/>
    </location>
</feature>
<dbReference type="Proteomes" id="UP000241434">
    <property type="component" value="Unassembled WGS sequence"/>
</dbReference>
<evidence type="ECO:0000256" key="3">
    <source>
        <dbReference type="ARBA" id="ARBA00013368"/>
    </source>
</evidence>
<feature type="coiled-coil region" evidence="4">
    <location>
        <begin position="448"/>
        <end position="555"/>
    </location>
</feature>
<dbReference type="EMBL" id="JYGE01000004">
    <property type="protein sequence ID" value="PSJ31433.1"/>
    <property type="molecule type" value="Genomic_DNA"/>
</dbReference>
<dbReference type="PANTHER" id="PTHR32114">
    <property type="entry name" value="ABC TRANSPORTER ABCH.3"/>
    <property type="match status" value="1"/>
</dbReference>
<feature type="coiled-coil region" evidence="4">
    <location>
        <begin position="783"/>
        <end position="831"/>
    </location>
</feature>
<accession>A0A2P7Q0D1</accession>
<dbReference type="GO" id="GO:0006302">
    <property type="term" value="P:double-strand break repair"/>
    <property type="evidence" value="ECO:0007669"/>
    <property type="project" value="InterPro"/>
</dbReference>
<dbReference type="SUPFAM" id="SSF52540">
    <property type="entry name" value="P-loop containing nucleoside triphosphate hydrolases"/>
    <property type="match status" value="1"/>
</dbReference>
<protein>
    <recommendedName>
        <fullName evidence="3">Nuclease SbcCD subunit C</fullName>
    </recommendedName>
</protein>
<feature type="coiled-coil region" evidence="4">
    <location>
        <begin position="947"/>
        <end position="1033"/>
    </location>
</feature>
<reference evidence="5" key="1">
    <citation type="thesis" date="2015" institute="Rutgers" country="The State University of New Jersey, 14 College Farm Rd., New Brunswick, NJ, USA">
        <title>Ammonia toxicity in bacteria and its implications for treatment of and resource recovery from highly nitrogenous organic wastes.</title>
        <authorList>
            <person name="Luther A.K."/>
        </authorList>
    </citation>
    <scope>NUCLEOTIDE SEQUENCE</scope>
    <source>
        <strain evidence="5">RT-10B</strain>
    </source>
</reference>
<keyword evidence="6" id="KW-1185">Reference proteome</keyword>